<feature type="region of interest" description="Disordered" evidence="1">
    <location>
        <begin position="447"/>
        <end position="472"/>
    </location>
</feature>
<feature type="domain" description="Cuticlin N-terminal" evidence="3">
    <location>
        <begin position="198"/>
        <end position="296"/>
    </location>
</feature>
<dbReference type="PANTHER" id="PTHR46560">
    <property type="entry name" value="CYPHER, ISOFORM B"/>
    <property type="match status" value="1"/>
</dbReference>
<accession>A0A6G1SJE2</accession>
<feature type="transmembrane region" description="Helical" evidence="2">
    <location>
        <begin position="16"/>
        <end position="35"/>
    </location>
</feature>
<dbReference type="InterPro" id="IPR056953">
    <property type="entry name" value="CUT_N"/>
</dbReference>
<feature type="region of interest" description="Disordered" evidence="1">
    <location>
        <begin position="324"/>
        <end position="358"/>
    </location>
</feature>
<dbReference type="EMBL" id="GGYP01005262">
    <property type="protein sequence ID" value="MDE50033.1"/>
    <property type="molecule type" value="Transcribed_RNA"/>
</dbReference>
<gene>
    <name evidence="4" type="ORF">g.6681</name>
</gene>
<feature type="region of interest" description="Disordered" evidence="1">
    <location>
        <begin position="65"/>
        <end position="182"/>
    </location>
</feature>
<keyword evidence="2" id="KW-0812">Transmembrane</keyword>
<evidence type="ECO:0000259" key="3">
    <source>
        <dbReference type="Pfam" id="PF25057"/>
    </source>
</evidence>
<feature type="transmembrane region" description="Helical" evidence="2">
    <location>
        <begin position="367"/>
        <end position="391"/>
    </location>
</feature>
<keyword evidence="2" id="KW-1133">Transmembrane helix</keyword>
<name>A0A6G1SJE2_9ACAR</name>
<feature type="compositionally biased region" description="Basic residues" evidence="1">
    <location>
        <begin position="459"/>
        <end position="472"/>
    </location>
</feature>
<protein>
    <recommendedName>
        <fullName evidence="3">Cuticlin N-terminal domain-containing protein</fullName>
    </recommendedName>
</protein>
<feature type="compositionally biased region" description="Low complexity" evidence="1">
    <location>
        <begin position="138"/>
        <end position="153"/>
    </location>
</feature>
<evidence type="ECO:0000256" key="1">
    <source>
        <dbReference type="SAM" id="MobiDB-lite"/>
    </source>
</evidence>
<evidence type="ECO:0000256" key="2">
    <source>
        <dbReference type="SAM" id="Phobius"/>
    </source>
</evidence>
<sequence>MLQSSGQQKRSHLNKNLIFVGCSLSVIVISSWLVAIDCLADNPPSAASQPLSARAAFLRSLRASPRLQQPQQSQPAQQQQPQQQQQQQPQAPQQQPAAPTNNSNQTANQPIVASVSQQQQQQQQQQPAPPPLPPQPAPQQQQVSTTSSTTTTTKPRPIIREPEAPVRALSSPLATNTNTNRSTRTADIEEFNIFVTNTCERELMHVNIKTSKPFYGVIHTRNQRQKSVCTIEGTGETEYNLDIHHVLNQFDPNYCGVIKARKESPENKDLLSVVIAVRVHKNIELSNDKFFLLNCTNRCRRSDCSTSPNARLIDSNNLNARVVSDESANEGERESVTPPPSRSTPGAPNSDSKRAGQDDDECTIYKFPWVITLLWCLAILLLASIISHCIMCSSMVCRCVKTEVEEREPSVYEGETDDEDNLYNKKNHPMRIDYDNRDIYKTSNNYEPYCVNDDNQVKAKSRHSSSKRTARR</sequence>
<proteinExistence type="predicted"/>
<organism evidence="4">
    <name type="scientific">Aceria tosichella</name>
    <name type="common">wheat curl mite</name>
    <dbReference type="NCBI Taxonomy" id="561515"/>
    <lineage>
        <taxon>Eukaryota</taxon>
        <taxon>Metazoa</taxon>
        <taxon>Ecdysozoa</taxon>
        <taxon>Arthropoda</taxon>
        <taxon>Chelicerata</taxon>
        <taxon>Arachnida</taxon>
        <taxon>Acari</taxon>
        <taxon>Acariformes</taxon>
        <taxon>Trombidiformes</taxon>
        <taxon>Prostigmata</taxon>
        <taxon>Eupodina</taxon>
        <taxon>Eriophyoidea</taxon>
        <taxon>Eriophyidae</taxon>
        <taxon>Eriophyinae</taxon>
        <taxon>Aceriini</taxon>
        <taxon>Aceria</taxon>
    </lineage>
</organism>
<feature type="compositionally biased region" description="Low complexity" evidence="1">
    <location>
        <begin position="65"/>
        <end position="99"/>
    </location>
</feature>
<feature type="compositionally biased region" description="Low complexity" evidence="1">
    <location>
        <begin position="109"/>
        <end position="126"/>
    </location>
</feature>
<keyword evidence="2" id="KW-0472">Membrane</keyword>
<evidence type="ECO:0000313" key="4">
    <source>
        <dbReference type="EMBL" id="MDE50033.1"/>
    </source>
</evidence>
<dbReference type="AlphaFoldDB" id="A0A6G1SJE2"/>
<reference evidence="4" key="1">
    <citation type="submission" date="2018-10" db="EMBL/GenBank/DDBJ databases">
        <title>Transcriptome assembly of Aceria tosichella (Wheat curl mite) Type 2.</title>
        <authorList>
            <person name="Scully E.D."/>
            <person name="Geib S.M."/>
            <person name="Palmer N.A."/>
            <person name="Gupta A.K."/>
            <person name="Sarath G."/>
            <person name="Tatineni S."/>
        </authorList>
    </citation>
    <scope>NUCLEOTIDE SEQUENCE</scope>
    <source>
        <strain evidence="4">LincolnNE</strain>
    </source>
</reference>
<feature type="compositionally biased region" description="Pro residues" evidence="1">
    <location>
        <begin position="127"/>
        <end position="137"/>
    </location>
</feature>
<dbReference type="Pfam" id="PF25057">
    <property type="entry name" value="CUT_N"/>
    <property type="match status" value="1"/>
</dbReference>
<dbReference type="PANTHER" id="PTHR46560:SF9">
    <property type="entry name" value="ZP DOMAIN-CONTAINING PROTEIN"/>
    <property type="match status" value="1"/>
</dbReference>